<protein>
    <recommendedName>
        <fullName evidence="3">Cas12f1-like TNB domain-containing protein</fullName>
    </recommendedName>
</protein>
<evidence type="ECO:0000256" key="1">
    <source>
        <dbReference type="ARBA" id="ARBA00023125"/>
    </source>
</evidence>
<sequence length="159" mass="18665">MLCWVGVNAAYTSQTCPYPTYGYRDQNHRHGERFHCIECGWDGDRDVVAAMDLLPRLDDPEIHLWTPKERVRDHSGSEVPSSEEDPDGHIAPGRTLVLRGGRRWRRAMDEQAPRQRANNERKSACIYWPRIFRAVSDTSSMRRSWRLDYFKMRLTEECP</sequence>
<evidence type="ECO:0000313" key="5">
    <source>
        <dbReference type="Proteomes" id="UP000242699"/>
    </source>
</evidence>
<proteinExistence type="predicted"/>
<comment type="caution">
    <text evidence="4">The sequence shown here is derived from an EMBL/GenBank/DDBJ whole genome shotgun (WGS) entry which is preliminary data.</text>
</comment>
<dbReference type="Pfam" id="PF07282">
    <property type="entry name" value="Cas12f1-like_TNB"/>
    <property type="match status" value="1"/>
</dbReference>
<reference evidence="4 5" key="1">
    <citation type="journal article" date="2014" name="BMC Genomics">
        <title>Comparison of environmental and isolate Sulfobacillus genomes reveals diverse carbon, sulfur, nitrogen, and hydrogen metabolisms.</title>
        <authorList>
            <person name="Justice N.B."/>
            <person name="Norman A."/>
            <person name="Brown C.T."/>
            <person name="Singh A."/>
            <person name="Thomas B.C."/>
            <person name="Banfield J.F."/>
        </authorList>
    </citation>
    <scope>NUCLEOTIDE SEQUENCE [LARGE SCALE GENOMIC DNA]</scope>
    <source>
        <strain evidence="4">AMDSBA1</strain>
    </source>
</reference>
<evidence type="ECO:0000259" key="3">
    <source>
        <dbReference type="Pfam" id="PF07282"/>
    </source>
</evidence>
<dbReference type="GO" id="GO:0003677">
    <property type="term" value="F:DNA binding"/>
    <property type="evidence" value="ECO:0007669"/>
    <property type="project" value="UniProtKB-KW"/>
</dbReference>
<feature type="region of interest" description="Disordered" evidence="2">
    <location>
        <begin position="68"/>
        <end position="92"/>
    </location>
</feature>
<evidence type="ECO:0000313" key="4">
    <source>
        <dbReference type="EMBL" id="PSR31490.1"/>
    </source>
</evidence>
<organism evidence="4 5">
    <name type="scientific">Sulfobacillus benefaciens</name>
    <dbReference type="NCBI Taxonomy" id="453960"/>
    <lineage>
        <taxon>Bacteria</taxon>
        <taxon>Bacillati</taxon>
        <taxon>Bacillota</taxon>
        <taxon>Clostridia</taxon>
        <taxon>Eubacteriales</taxon>
        <taxon>Clostridiales Family XVII. Incertae Sedis</taxon>
        <taxon>Sulfobacillus</taxon>
    </lineage>
</organism>
<feature type="domain" description="Cas12f1-like TNB" evidence="3">
    <location>
        <begin position="6"/>
        <end position="51"/>
    </location>
</feature>
<gene>
    <name evidence="4" type="ORF">C7B43_01995</name>
</gene>
<dbReference type="Proteomes" id="UP000242699">
    <property type="component" value="Unassembled WGS sequence"/>
</dbReference>
<dbReference type="InterPro" id="IPR010095">
    <property type="entry name" value="Cas12f1-like_TNB"/>
</dbReference>
<dbReference type="EMBL" id="PXYT01000002">
    <property type="protein sequence ID" value="PSR31490.1"/>
    <property type="molecule type" value="Genomic_DNA"/>
</dbReference>
<accession>A0A2T2XAJ5</accession>
<dbReference type="AlphaFoldDB" id="A0A2T2XAJ5"/>
<keyword evidence="1" id="KW-0238">DNA-binding</keyword>
<name>A0A2T2XAJ5_9FIRM</name>
<evidence type="ECO:0000256" key="2">
    <source>
        <dbReference type="SAM" id="MobiDB-lite"/>
    </source>
</evidence>